<dbReference type="OrthoDB" id="5946976at2759"/>
<evidence type="ECO:0000259" key="3">
    <source>
        <dbReference type="Pfam" id="PF00144"/>
    </source>
</evidence>
<organism evidence="5 6">
    <name type="scientific">Byssothecium circinans</name>
    <dbReference type="NCBI Taxonomy" id="147558"/>
    <lineage>
        <taxon>Eukaryota</taxon>
        <taxon>Fungi</taxon>
        <taxon>Dikarya</taxon>
        <taxon>Ascomycota</taxon>
        <taxon>Pezizomycotina</taxon>
        <taxon>Dothideomycetes</taxon>
        <taxon>Pleosporomycetidae</taxon>
        <taxon>Pleosporales</taxon>
        <taxon>Massarineae</taxon>
        <taxon>Massarinaceae</taxon>
        <taxon>Byssothecium</taxon>
    </lineage>
</organism>
<dbReference type="SUPFAM" id="SSF56601">
    <property type="entry name" value="beta-lactamase/transpeptidase-like"/>
    <property type="match status" value="1"/>
</dbReference>
<dbReference type="Gene3D" id="3.40.710.10">
    <property type="entry name" value="DD-peptidase/beta-lactamase superfamily"/>
    <property type="match status" value="1"/>
</dbReference>
<dbReference type="PANTHER" id="PTHR22935:SF95">
    <property type="entry name" value="BETA-LACTAMASE-LIKE 1-RELATED"/>
    <property type="match status" value="1"/>
</dbReference>
<dbReference type="InterPro" id="IPR001466">
    <property type="entry name" value="Beta-lactam-related"/>
</dbReference>
<dbReference type="Pfam" id="PF26335">
    <property type="entry name" value="ARB_00930_C"/>
    <property type="match status" value="1"/>
</dbReference>
<evidence type="ECO:0000259" key="4">
    <source>
        <dbReference type="Pfam" id="PF26335"/>
    </source>
</evidence>
<dbReference type="Proteomes" id="UP000800035">
    <property type="component" value="Unassembled WGS sequence"/>
</dbReference>
<proteinExistence type="inferred from homology"/>
<keyword evidence="6" id="KW-1185">Reference proteome</keyword>
<dbReference type="AlphaFoldDB" id="A0A6A5U9P7"/>
<evidence type="ECO:0000313" key="5">
    <source>
        <dbReference type="EMBL" id="KAF1961414.1"/>
    </source>
</evidence>
<feature type="chain" id="PRO_5025684917" evidence="2">
    <location>
        <begin position="18"/>
        <end position="576"/>
    </location>
</feature>
<dbReference type="InterPro" id="IPR051478">
    <property type="entry name" value="Beta-lactamase-like_AB/R"/>
</dbReference>
<dbReference type="PANTHER" id="PTHR22935">
    <property type="entry name" value="PENICILLIN-BINDING PROTEIN"/>
    <property type="match status" value="1"/>
</dbReference>
<keyword evidence="2" id="KW-0732">Signal</keyword>
<accession>A0A6A5U9P7</accession>
<dbReference type="Pfam" id="PF00144">
    <property type="entry name" value="Beta-lactamase"/>
    <property type="match status" value="1"/>
</dbReference>
<dbReference type="InterPro" id="IPR012338">
    <property type="entry name" value="Beta-lactam/transpept-like"/>
</dbReference>
<protein>
    <submittedName>
        <fullName evidence="5">Beta-lactamase/transpeptidase-like protein</fullName>
    </submittedName>
</protein>
<name>A0A6A5U9P7_9PLEO</name>
<reference evidence="5" key="1">
    <citation type="journal article" date="2020" name="Stud. Mycol.">
        <title>101 Dothideomycetes genomes: a test case for predicting lifestyles and emergence of pathogens.</title>
        <authorList>
            <person name="Haridas S."/>
            <person name="Albert R."/>
            <person name="Binder M."/>
            <person name="Bloem J."/>
            <person name="Labutti K."/>
            <person name="Salamov A."/>
            <person name="Andreopoulos B."/>
            <person name="Baker S."/>
            <person name="Barry K."/>
            <person name="Bills G."/>
            <person name="Bluhm B."/>
            <person name="Cannon C."/>
            <person name="Castanera R."/>
            <person name="Culley D."/>
            <person name="Daum C."/>
            <person name="Ezra D."/>
            <person name="Gonzalez J."/>
            <person name="Henrissat B."/>
            <person name="Kuo A."/>
            <person name="Liang C."/>
            <person name="Lipzen A."/>
            <person name="Lutzoni F."/>
            <person name="Magnuson J."/>
            <person name="Mondo S."/>
            <person name="Nolan M."/>
            <person name="Ohm R."/>
            <person name="Pangilinan J."/>
            <person name="Park H.-J."/>
            <person name="Ramirez L."/>
            <person name="Alfaro M."/>
            <person name="Sun H."/>
            <person name="Tritt A."/>
            <person name="Yoshinaga Y."/>
            <person name="Zwiers L.-H."/>
            <person name="Turgeon B."/>
            <person name="Goodwin S."/>
            <person name="Spatafora J."/>
            <person name="Crous P."/>
            <person name="Grigoriev I."/>
        </authorList>
    </citation>
    <scope>NUCLEOTIDE SEQUENCE</scope>
    <source>
        <strain evidence="5">CBS 675.92</strain>
    </source>
</reference>
<evidence type="ECO:0000313" key="6">
    <source>
        <dbReference type="Proteomes" id="UP000800035"/>
    </source>
</evidence>
<dbReference type="EMBL" id="ML976981">
    <property type="protein sequence ID" value="KAF1961414.1"/>
    <property type="molecule type" value="Genomic_DNA"/>
</dbReference>
<feature type="domain" description="Beta-lactamase-related" evidence="3">
    <location>
        <begin position="93"/>
        <end position="397"/>
    </location>
</feature>
<sequence length="576" mass="64328">MLLVLLVQLLVAVQSAARHCSEQIVTHPPPQYAANDPVLRDTFAHIGTLLDITISDPEYDSTSISVEITSSKETLWSYHHTAHKRNESRADVPEVNGDALYRIASITKTFTVLGILYQHATGNLSLDDPVDKYIGALQGKQNGSIPWNDITLRSLASQLSGIPREFGQSDLINANISPFTPEEVGLPPVSREGLLKCDEYSEDYSIPCTADDLIRMIKTFEPLLAPNQQSTYSNVAFELLGLVLQSVTNQTYESYIEEAIFEPLHMSKSTFSLPPDSAGVIPLVPHYWDVDEGVQNPTGGIYSSSTDLSKYLRYILTHYNSITTSLNWLNVVSPAMNLNSFYGMPWEIFQTDRILSSSDRTVRFITKGGGLPGYSSIIILVPEYDLGITLLLAGPPKFFAKMLETVTVEMIRAAEELAILQLEQLYAGSFISPDPELNSSVTLLADHRGLIIDRFVSNGTDVLKTLVDVTKNRNLVIKMVPTLLYKDEKTKRGEKWRFMMMTDLEKEGERPVWADACITNIDIGLYAGRPWNEIVLWQSDNGGAFNDLELPAYRVNLTRIIARPRSQILTQTQMEL</sequence>
<evidence type="ECO:0000256" key="1">
    <source>
        <dbReference type="ARBA" id="ARBA00038473"/>
    </source>
</evidence>
<dbReference type="InterPro" id="IPR058664">
    <property type="entry name" value="ARB_00930-like_C"/>
</dbReference>
<gene>
    <name evidence="5" type="ORF">CC80DRAFT_488697</name>
</gene>
<comment type="similarity">
    <text evidence="1">Belongs to the beta-lactamase family.</text>
</comment>
<feature type="domain" description="Beta-lactamase-like ARB-00930-like C-terminal" evidence="4">
    <location>
        <begin position="421"/>
        <end position="559"/>
    </location>
</feature>
<evidence type="ECO:0000256" key="2">
    <source>
        <dbReference type="SAM" id="SignalP"/>
    </source>
</evidence>
<feature type="signal peptide" evidence="2">
    <location>
        <begin position="1"/>
        <end position="17"/>
    </location>
</feature>